<dbReference type="InterPro" id="IPR000914">
    <property type="entry name" value="SBP_5_dom"/>
</dbReference>
<dbReference type="PANTHER" id="PTHR30290:SF9">
    <property type="entry name" value="OLIGOPEPTIDE-BINDING PROTEIN APPA"/>
    <property type="match status" value="1"/>
</dbReference>
<evidence type="ECO:0000313" key="6">
    <source>
        <dbReference type="EMBL" id="KKP44989.1"/>
    </source>
</evidence>
<dbReference type="SUPFAM" id="SSF53850">
    <property type="entry name" value="Periplasmic binding protein-like II"/>
    <property type="match status" value="1"/>
</dbReference>
<evidence type="ECO:0000256" key="3">
    <source>
        <dbReference type="ARBA" id="ARBA00022729"/>
    </source>
</evidence>
<dbReference type="Proteomes" id="UP000034778">
    <property type="component" value="Unassembled WGS sequence"/>
</dbReference>
<evidence type="ECO:0000259" key="5">
    <source>
        <dbReference type="Pfam" id="PF00496"/>
    </source>
</evidence>
<comment type="caution">
    <text evidence="6">The sequence shown here is derived from an EMBL/GenBank/DDBJ whole genome shotgun (WGS) entry which is preliminary data.</text>
</comment>
<dbReference type="PANTHER" id="PTHR30290">
    <property type="entry name" value="PERIPLASMIC BINDING COMPONENT OF ABC TRANSPORTER"/>
    <property type="match status" value="1"/>
</dbReference>
<dbReference type="Gene3D" id="3.40.190.10">
    <property type="entry name" value="Periplasmic binding protein-like II"/>
    <property type="match status" value="1"/>
</dbReference>
<dbReference type="PIRSF" id="PIRSF002741">
    <property type="entry name" value="MppA"/>
    <property type="match status" value="1"/>
</dbReference>
<dbReference type="Gene3D" id="3.90.76.10">
    <property type="entry name" value="Dipeptide-binding Protein, Domain 1"/>
    <property type="match status" value="1"/>
</dbReference>
<dbReference type="GO" id="GO:0015833">
    <property type="term" value="P:peptide transport"/>
    <property type="evidence" value="ECO:0007669"/>
    <property type="project" value="TreeGrafter"/>
</dbReference>
<keyword evidence="4" id="KW-0812">Transmembrane</keyword>
<evidence type="ECO:0000256" key="1">
    <source>
        <dbReference type="ARBA" id="ARBA00005695"/>
    </source>
</evidence>
<dbReference type="GO" id="GO:0042597">
    <property type="term" value="C:periplasmic space"/>
    <property type="evidence" value="ECO:0007669"/>
    <property type="project" value="UniProtKB-ARBA"/>
</dbReference>
<evidence type="ECO:0000256" key="2">
    <source>
        <dbReference type="ARBA" id="ARBA00022448"/>
    </source>
</evidence>
<proteinExistence type="inferred from homology"/>
<dbReference type="STRING" id="1618566.UR35_C0004G0021"/>
<dbReference type="EMBL" id="LBOW01000004">
    <property type="protein sequence ID" value="KKP44989.1"/>
    <property type="molecule type" value="Genomic_DNA"/>
</dbReference>
<dbReference type="GO" id="GO:1904680">
    <property type="term" value="F:peptide transmembrane transporter activity"/>
    <property type="evidence" value="ECO:0007669"/>
    <property type="project" value="TreeGrafter"/>
</dbReference>
<feature type="transmembrane region" description="Helical" evidence="4">
    <location>
        <begin position="20"/>
        <end position="40"/>
    </location>
</feature>
<keyword evidence="3" id="KW-0732">Signal</keyword>
<dbReference type="AlphaFoldDB" id="A0A0F9ZLH6"/>
<evidence type="ECO:0000313" key="7">
    <source>
        <dbReference type="Proteomes" id="UP000034778"/>
    </source>
</evidence>
<dbReference type="Gene3D" id="3.10.105.10">
    <property type="entry name" value="Dipeptide-binding Protein, Domain 3"/>
    <property type="match status" value="1"/>
</dbReference>
<keyword evidence="2" id="KW-0813">Transport</keyword>
<dbReference type="InterPro" id="IPR030678">
    <property type="entry name" value="Peptide/Ni-bd"/>
</dbReference>
<organism evidence="6 7">
    <name type="scientific">Candidatus Woesebacteria bacterium GW2011_GWB1_33_22</name>
    <dbReference type="NCBI Taxonomy" id="1618566"/>
    <lineage>
        <taxon>Bacteria</taxon>
        <taxon>Candidatus Woeseibacteriota</taxon>
    </lineage>
</organism>
<dbReference type="GO" id="GO:0043190">
    <property type="term" value="C:ATP-binding cassette (ABC) transporter complex"/>
    <property type="evidence" value="ECO:0007669"/>
    <property type="project" value="InterPro"/>
</dbReference>
<keyword evidence="4" id="KW-0472">Membrane</keyword>
<reference evidence="6 7" key="1">
    <citation type="journal article" date="2015" name="Nature">
        <title>rRNA introns, odd ribosomes, and small enigmatic genomes across a large radiation of phyla.</title>
        <authorList>
            <person name="Brown C.T."/>
            <person name="Hug L.A."/>
            <person name="Thomas B.C."/>
            <person name="Sharon I."/>
            <person name="Castelle C.J."/>
            <person name="Singh A."/>
            <person name="Wilkins M.J."/>
            <person name="Williams K.H."/>
            <person name="Banfield J.F."/>
        </authorList>
    </citation>
    <scope>NUCLEOTIDE SEQUENCE [LARGE SCALE GENOMIC DNA]</scope>
</reference>
<accession>A0A0F9ZLH6</accession>
<dbReference type="InterPro" id="IPR039424">
    <property type="entry name" value="SBP_5"/>
</dbReference>
<name>A0A0F9ZLH6_9BACT</name>
<protein>
    <submittedName>
        <fullName evidence="6">Extracellular solute-binding protein family 5</fullName>
    </submittedName>
</protein>
<keyword evidence="4" id="KW-1133">Transmembrane helix</keyword>
<dbReference type="CDD" id="cd00995">
    <property type="entry name" value="PBP2_NikA_DppA_OppA_like"/>
    <property type="match status" value="1"/>
</dbReference>
<sequence length="430" mass="49620">MLSTRYIFRLIQAFIIKFKAIIVISVGIGILFFIIFIFFIPNFTSTTIRIGIVGRFTTNNLPDKITNQISKGLTRVETDGSVVPDISTSWETTDEGKTWTFKIMENVKWQDDKKLIASDINYEFSDATIEVLSDNELKFNLQSNFSAFPIILSRPIFKKGLLGLGDYKVKNISLVGGIVQKLTIKNKQNEKIIYKFYPTEERIKLALKLGEVDTIEGLQDVGEFNNWKTLHLTKEVSYENFVALFFNTNNEKFRDKSIRQALAYALDKEILNEIRAFGPISPHSWSYNPQVKKYLIDTEKAKDAKGMLIKISTLPNLLETAEKISKQWKEVGVNTEIEVTPDIPQNFEVFLATVDTPKDPDQYSLWHSTQEGTNISRYKNARIDKLLEDGRTELDLEIRKKIYLDFQRFIVEDVPAIFLYHPIFYTVSRK</sequence>
<comment type="similarity">
    <text evidence="1">Belongs to the bacterial solute-binding protein 5 family.</text>
</comment>
<evidence type="ECO:0000256" key="4">
    <source>
        <dbReference type="SAM" id="Phobius"/>
    </source>
</evidence>
<dbReference type="Pfam" id="PF00496">
    <property type="entry name" value="SBP_bac_5"/>
    <property type="match status" value="1"/>
</dbReference>
<gene>
    <name evidence="6" type="ORF">UR35_C0004G0021</name>
</gene>
<feature type="domain" description="Solute-binding protein family 5" evidence="5">
    <location>
        <begin position="82"/>
        <end position="352"/>
    </location>
</feature>